<gene>
    <name evidence="3" type="ORF">CFP56_028912</name>
</gene>
<dbReference type="InterPro" id="IPR029044">
    <property type="entry name" value="Nucleotide-diphossugar_trans"/>
</dbReference>
<dbReference type="PANTHER" id="PTHR46781:SF2">
    <property type="entry name" value="ALPHA 1,4-GLYCOSYLTRANSFERASE FAMILY PROTEIN"/>
    <property type="match status" value="1"/>
</dbReference>
<accession>A0AAW0JU61</accession>
<dbReference type="AlphaFoldDB" id="A0AAW0JU61"/>
<keyword evidence="1" id="KW-1133">Transmembrane helix</keyword>
<evidence type="ECO:0000259" key="2">
    <source>
        <dbReference type="Pfam" id="PF04572"/>
    </source>
</evidence>
<feature type="transmembrane region" description="Helical" evidence="1">
    <location>
        <begin position="429"/>
        <end position="449"/>
    </location>
</feature>
<feature type="transmembrane region" description="Helical" evidence="1">
    <location>
        <begin position="21"/>
        <end position="41"/>
    </location>
</feature>
<comment type="caution">
    <text evidence="3">The sequence shown here is derived from an EMBL/GenBank/DDBJ whole genome shotgun (WGS) entry which is preliminary data.</text>
</comment>
<keyword evidence="1" id="KW-0472">Membrane</keyword>
<reference evidence="3 4" key="1">
    <citation type="journal article" date="2018" name="Sci. Data">
        <title>The draft genome sequence of cork oak.</title>
        <authorList>
            <person name="Ramos A.M."/>
            <person name="Usie A."/>
            <person name="Barbosa P."/>
            <person name="Barros P.M."/>
            <person name="Capote T."/>
            <person name="Chaves I."/>
            <person name="Simoes F."/>
            <person name="Abreu I."/>
            <person name="Carrasquinho I."/>
            <person name="Faro C."/>
            <person name="Guimaraes J.B."/>
            <person name="Mendonca D."/>
            <person name="Nobrega F."/>
            <person name="Rodrigues L."/>
            <person name="Saibo N.J.M."/>
            <person name="Varela M.C."/>
            <person name="Egas C."/>
            <person name="Matos J."/>
            <person name="Miguel C.M."/>
            <person name="Oliveira M.M."/>
            <person name="Ricardo C.P."/>
            <person name="Goncalves S."/>
        </authorList>
    </citation>
    <scope>NUCLEOTIDE SEQUENCE [LARGE SCALE GENOMIC DNA]</scope>
    <source>
        <strain evidence="4">cv. HL8</strain>
    </source>
</reference>
<dbReference type="Proteomes" id="UP000237347">
    <property type="component" value="Unassembled WGS sequence"/>
</dbReference>
<name>A0AAW0JU61_QUESU</name>
<dbReference type="InterPro" id="IPR044789">
    <property type="entry name" value="Put_A1-4-GlycosylTfrase_plant"/>
</dbReference>
<proteinExistence type="predicted"/>
<feature type="transmembrane region" description="Helical" evidence="1">
    <location>
        <begin position="470"/>
        <end position="488"/>
    </location>
</feature>
<dbReference type="Gene3D" id="3.90.550.20">
    <property type="match status" value="2"/>
</dbReference>
<feature type="domain" description="Alpha 1,4-glycosyltransferase" evidence="2">
    <location>
        <begin position="752"/>
        <end position="874"/>
    </location>
</feature>
<protein>
    <recommendedName>
        <fullName evidence="2">Alpha 1,4-glycosyltransferase domain-containing protein</fullName>
    </recommendedName>
</protein>
<dbReference type="InterPro" id="IPR007577">
    <property type="entry name" value="GlycoTrfase_DXD_sugar-bd_CS"/>
</dbReference>
<sequence>MMVRKLRRFTEVTMFDYKVLCRAKLSIIFTITLVAMIFVIYKDSIVCENSEETRGQLRSSTGSIIYENNEQTQGKLRSSIGNKQLYSMQEKIDEVEEENLQSLVPPLSVTEEERIAWFREKMPKIQIFQSNNLTRKFHSRVKKFFRSGCEAQFFMTWISPAATFGRREFFTLESLFKAHPHGCLMIISRSMDSGRGNKILKPLVDRGFKVKAVTPDLAYLFKNTPAKAWFKEMKSGKKDPGEIPFAQNLSNLIRLAVLYKYGGVYLDTDFIVLKPFIGLKNSIGAQSMDMETKTWTRLNNAVLIFDMNHPLLLKFMEEFASTFDGNKWGHNGPYLVSRVVENIGKQPGYEFTVLQPMAFYPVDWIRINRLFMKPANRSDSRWVQEKLLQLSGETYGVHLWNKQTRNLQIEEGSVMGRLILEHCLICQHIYTALKFLNYVLLFQLENYMMVRKLRRFTEVTMFDYKVLCRAKLSIIFTITLVAMIFVIYKDSIVCENSEETRGQLRSSTGSIIYENNEQTQGKLRSSIGNKQLYSMQEKIDEVEEENLQSLVPPLSVTEEERIAWFREKMPKIQIFQSNNLTRKFHSRVKKFFRSGCEAQFFMTWISPAATFGRREFFTLESLFKAHPHGCLMIISRSMDSGRGNKILKPLVDRGFKVKAVTPDLAYLFKNTPAKAWFKEMKSGKKDPGEIPFAQNLSNLIRLAVLYKYGGVYLDTDFIVLKPFIGLKNSIGAQSMDMETKTWTRLNNAVLIFDMNHPLLLKFMEEFASTFDGNKWGHNGPYLVSRVVENIGKQPGYEFTVLQPMAFYPVDWIRINRLFMKPANRSDSRWVQEKLLQLSGETYGVHLWNKQTRNLQIEEGSVMGRLILEHCLICQHIYSS</sequence>
<feature type="domain" description="Alpha 1,4-glycosyltransferase" evidence="2">
    <location>
        <begin position="305"/>
        <end position="427"/>
    </location>
</feature>
<evidence type="ECO:0000313" key="3">
    <source>
        <dbReference type="EMBL" id="KAK7829724.1"/>
    </source>
</evidence>
<dbReference type="PANTHER" id="PTHR46781">
    <property type="entry name" value="ALPHA 1,4-GLYCOSYLTRANSFERASE FAMILY PROTEIN"/>
    <property type="match status" value="1"/>
</dbReference>
<dbReference type="SUPFAM" id="SSF53448">
    <property type="entry name" value="Nucleotide-diphospho-sugar transferases"/>
    <property type="match status" value="2"/>
</dbReference>
<evidence type="ECO:0000313" key="4">
    <source>
        <dbReference type="Proteomes" id="UP000237347"/>
    </source>
</evidence>
<evidence type="ECO:0000256" key="1">
    <source>
        <dbReference type="SAM" id="Phobius"/>
    </source>
</evidence>
<dbReference type="EMBL" id="PKMF04000476">
    <property type="protein sequence ID" value="KAK7829724.1"/>
    <property type="molecule type" value="Genomic_DNA"/>
</dbReference>
<organism evidence="3 4">
    <name type="scientific">Quercus suber</name>
    <name type="common">Cork oak</name>
    <dbReference type="NCBI Taxonomy" id="58331"/>
    <lineage>
        <taxon>Eukaryota</taxon>
        <taxon>Viridiplantae</taxon>
        <taxon>Streptophyta</taxon>
        <taxon>Embryophyta</taxon>
        <taxon>Tracheophyta</taxon>
        <taxon>Spermatophyta</taxon>
        <taxon>Magnoliopsida</taxon>
        <taxon>eudicotyledons</taxon>
        <taxon>Gunneridae</taxon>
        <taxon>Pentapetalae</taxon>
        <taxon>rosids</taxon>
        <taxon>fabids</taxon>
        <taxon>Fagales</taxon>
        <taxon>Fagaceae</taxon>
        <taxon>Quercus</taxon>
    </lineage>
</organism>
<keyword evidence="4" id="KW-1185">Reference proteome</keyword>
<dbReference type="Pfam" id="PF04488">
    <property type="entry name" value="Gly_transf_sug"/>
    <property type="match status" value="2"/>
</dbReference>
<dbReference type="Pfam" id="PF04572">
    <property type="entry name" value="Gb3_synth"/>
    <property type="match status" value="2"/>
</dbReference>
<keyword evidence="1" id="KW-0812">Transmembrane</keyword>
<dbReference type="InterPro" id="IPR007652">
    <property type="entry name" value="A1-4-GlycosylTfrase_dom"/>
</dbReference>